<name>A0A3S1A8N7_ELYCH</name>
<sequence>MDLCIRIFIVLSFMCSCQGVELTLSPGTMSSSGARSPCGVLICQEPLNVSNGQGSFVNIRSMSVFKRDSQISTNSKREISIATVTTEYPKSTRVVNSIKVNGTLDADGALIEVELYKEKDCEADFICEVQGVDNEGRGMVSTARLLQQPCLKGNQESDKILSPALSLQILASVERLVSRVAGGLEDKIDQLKDELKNDNIGLESKLEELKKDLDDRSESFQHRIEDRLLLFENRIEDKIDNNNNLQTLIQLDSKIESEMKKFRAEVQADVQHSFDHLADKVHELQDQSVKLASEQIEKSLNRTFISVSTMELDLDLLKSNSQLNFGTIKNETETIRELLTSGHSSCQSLLTGVKKLESSVYNCTSRDDSQLNELLSDCQSSKSYDLSSTLENILTPKFCKKGMVFASQPYILLNSTKTSINTFDFPYLCETMTDGGGWIVIQRRVKGDIDFHLNWADYKIGFGSFAGDFWLGNDNIHAITSSGAYELRVDLTYKNKTSFAHYGNFFVAGESDKYKLTVGSYRGTAGDSLAYHNGRLFSTPDRDNDAWDKNCAATHGGGWWFGACDHSDLNGRWGKDRDLGVEWEKLAGGDSVSFAEMKVRRV</sequence>
<dbReference type="SUPFAM" id="SSF56496">
    <property type="entry name" value="Fibrinogen C-terminal domain-like"/>
    <property type="match status" value="1"/>
</dbReference>
<reference evidence="5 6" key="1">
    <citation type="submission" date="2019-01" db="EMBL/GenBank/DDBJ databases">
        <title>A draft genome assembly of the solar-powered sea slug Elysia chlorotica.</title>
        <authorList>
            <person name="Cai H."/>
            <person name="Li Q."/>
            <person name="Fang X."/>
            <person name="Li J."/>
            <person name="Curtis N.E."/>
            <person name="Altenburger A."/>
            <person name="Shibata T."/>
            <person name="Feng M."/>
            <person name="Maeda T."/>
            <person name="Schwartz J.A."/>
            <person name="Shigenobu S."/>
            <person name="Lundholm N."/>
            <person name="Nishiyama T."/>
            <person name="Yang H."/>
            <person name="Hasebe M."/>
            <person name="Li S."/>
            <person name="Pierce S.K."/>
            <person name="Wang J."/>
        </authorList>
    </citation>
    <scope>NUCLEOTIDE SEQUENCE [LARGE SCALE GENOMIC DNA]</scope>
    <source>
        <strain evidence="5">EC2010</strain>
        <tissue evidence="5">Whole organism of an adult</tissue>
    </source>
</reference>
<dbReference type="GO" id="GO:1990138">
    <property type="term" value="P:neuron projection extension"/>
    <property type="evidence" value="ECO:0007669"/>
    <property type="project" value="TreeGrafter"/>
</dbReference>
<dbReference type="InterPro" id="IPR014716">
    <property type="entry name" value="Fibrinogen_a/b/g_C_1"/>
</dbReference>
<evidence type="ECO:0000313" key="5">
    <source>
        <dbReference type="EMBL" id="RUS85474.1"/>
    </source>
</evidence>
<dbReference type="SMART" id="SM00186">
    <property type="entry name" value="FBG"/>
    <property type="match status" value="1"/>
</dbReference>
<dbReference type="STRING" id="188477.A0A3S1A8N7"/>
<dbReference type="GO" id="GO:0007160">
    <property type="term" value="P:cell-matrix adhesion"/>
    <property type="evidence" value="ECO:0007669"/>
    <property type="project" value="TreeGrafter"/>
</dbReference>
<dbReference type="PROSITE" id="PS51257">
    <property type="entry name" value="PROKAR_LIPOPROTEIN"/>
    <property type="match status" value="1"/>
</dbReference>
<evidence type="ECO:0000256" key="1">
    <source>
        <dbReference type="ARBA" id="ARBA00023157"/>
    </source>
</evidence>
<keyword evidence="6" id="KW-1185">Reference proteome</keyword>
<protein>
    <recommendedName>
        <fullName evidence="4">Fibrinogen C-terminal domain-containing protein</fullName>
    </recommendedName>
</protein>
<dbReference type="Proteomes" id="UP000271974">
    <property type="component" value="Unassembled WGS sequence"/>
</dbReference>
<dbReference type="PROSITE" id="PS51406">
    <property type="entry name" value="FIBRINOGEN_C_2"/>
    <property type="match status" value="1"/>
</dbReference>
<feature type="domain" description="Fibrinogen C-terminal" evidence="4">
    <location>
        <begin position="390"/>
        <end position="602"/>
    </location>
</feature>
<feature type="chain" id="PRO_5018605660" description="Fibrinogen C-terminal domain-containing protein" evidence="3">
    <location>
        <begin position="20"/>
        <end position="602"/>
    </location>
</feature>
<accession>A0A3S1A8N7</accession>
<feature type="signal peptide" evidence="3">
    <location>
        <begin position="1"/>
        <end position="19"/>
    </location>
</feature>
<dbReference type="EMBL" id="RQTK01000168">
    <property type="protein sequence ID" value="RUS85474.1"/>
    <property type="molecule type" value="Genomic_DNA"/>
</dbReference>
<keyword evidence="1" id="KW-1015">Disulfide bond</keyword>
<organism evidence="5 6">
    <name type="scientific">Elysia chlorotica</name>
    <name type="common">Eastern emerald elysia</name>
    <name type="synonym">Sea slug</name>
    <dbReference type="NCBI Taxonomy" id="188477"/>
    <lineage>
        <taxon>Eukaryota</taxon>
        <taxon>Metazoa</taxon>
        <taxon>Spiralia</taxon>
        <taxon>Lophotrochozoa</taxon>
        <taxon>Mollusca</taxon>
        <taxon>Gastropoda</taxon>
        <taxon>Heterobranchia</taxon>
        <taxon>Euthyneura</taxon>
        <taxon>Panpulmonata</taxon>
        <taxon>Sacoglossa</taxon>
        <taxon>Placobranchoidea</taxon>
        <taxon>Plakobranchidae</taxon>
        <taxon>Elysia</taxon>
    </lineage>
</organism>
<dbReference type="GO" id="GO:0005615">
    <property type="term" value="C:extracellular space"/>
    <property type="evidence" value="ECO:0007669"/>
    <property type="project" value="TreeGrafter"/>
</dbReference>
<keyword evidence="2" id="KW-0175">Coiled coil</keyword>
<dbReference type="AlphaFoldDB" id="A0A3S1A8N7"/>
<dbReference type="CDD" id="cd00087">
    <property type="entry name" value="FReD"/>
    <property type="match status" value="1"/>
</dbReference>
<comment type="caution">
    <text evidence="5">The sequence shown here is derived from an EMBL/GenBank/DDBJ whole genome shotgun (WGS) entry which is preliminary data.</text>
</comment>
<keyword evidence="3" id="KW-0732">Signal</keyword>
<dbReference type="InterPro" id="IPR020837">
    <property type="entry name" value="Fibrinogen_CS"/>
</dbReference>
<evidence type="ECO:0000313" key="6">
    <source>
        <dbReference type="Proteomes" id="UP000271974"/>
    </source>
</evidence>
<dbReference type="OrthoDB" id="7972392at2759"/>
<evidence type="ECO:0000259" key="4">
    <source>
        <dbReference type="PROSITE" id="PS51406"/>
    </source>
</evidence>
<dbReference type="GO" id="GO:0005178">
    <property type="term" value="F:integrin binding"/>
    <property type="evidence" value="ECO:0007669"/>
    <property type="project" value="TreeGrafter"/>
</dbReference>
<gene>
    <name evidence="5" type="ORF">EGW08_006750</name>
</gene>
<dbReference type="PROSITE" id="PS00514">
    <property type="entry name" value="FIBRINOGEN_C_1"/>
    <property type="match status" value="1"/>
</dbReference>
<feature type="coiled-coil region" evidence="2">
    <location>
        <begin position="188"/>
        <end position="219"/>
    </location>
</feature>
<dbReference type="InterPro" id="IPR050373">
    <property type="entry name" value="Fibrinogen_C-term_domain"/>
</dbReference>
<dbReference type="PANTHER" id="PTHR19143">
    <property type="entry name" value="FIBRINOGEN/TENASCIN/ANGIOPOEITIN"/>
    <property type="match status" value="1"/>
</dbReference>
<dbReference type="Gene3D" id="3.90.215.10">
    <property type="entry name" value="Gamma Fibrinogen, chain A, domain 1"/>
    <property type="match status" value="1"/>
</dbReference>
<dbReference type="Pfam" id="PF00147">
    <property type="entry name" value="Fibrinogen_C"/>
    <property type="match status" value="1"/>
</dbReference>
<dbReference type="PANTHER" id="PTHR19143:SF348">
    <property type="entry name" value="TENASCIN-N"/>
    <property type="match status" value="1"/>
</dbReference>
<evidence type="ECO:0000256" key="3">
    <source>
        <dbReference type="SAM" id="SignalP"/>
    </source>
</evidence>
<proteinExistence type="predicted"/>
<dbReference type="InterPro" id="IPR002181">
    <property type="entry name" value="Fibrinogen_a/b/g_C_dom"/>
</dbReference>
<dbReference type="InterPro" id="IPR036056">
    <property type="entry name" value="Fibrinogen-like_C"/>
</dbReference>
<evidence type="ECO:0000256" key="2">
    <source>
        <dbReference type="SAM" id="Coils"/>
    </source>
</evidence>